<feature type="binding site" evidence="4">
    <location>
        <begin position="7"/>
        <end position="11"/>
    </location>
    <ligand>
        <name>ATP</name>
        <dbReference type="ChEBI" id="CHEBI:30616"/>
    </ligand>
</feature>
<evidence type="ECO:0000256" key="5">
    <source>
        <dbReference type="RuleBase" id="RU361279"/>
    </source>
</evidence>
<comment type="cofactor">
    <cofactor evidence="5">
        <name>Mg(2+)</name>
        <dbReference type="ChEBI" id="CHEBI:18420"/>
    </cofactor>
</comment>
<dbReference type="GO" id="GO:0009396">
    <property type="term" value="P:folic acid-containing compound biosynthetic process"/>
    <property type="evidence" value="ECO:0007669"/>
    <property type="project" value="TreeGrafter"/>
</dbReference>
<dbReference type="GO" id="GO:0046872">
    <property type="term" value="F:metal ion binding"/>
    <property type="evidence" value="ECO:0007669"/>
    <property type="project" value="UniProtKB-KW"/>
</dbReference>
<comment type="catalytic activity">
    <reaction evidence="5">
        <text>(6S)-5-formyl-5,6,7,8-tetrahydrofolate + ATP = (6R)-5,10-methenyltetrahydrofolate + ADP + phosphate</text>
        <dbReference type="Rhea" id="RHEA:10488"/>
        <dbReference type="ChEBI" id="CHEBI:30616"/>
        <dbReference type="ChEBI" id="CHEBI:43474"/>
        <dbReference type="ChEBI" id="CHEBI:57455"/>
        <dbReference type="ChEBI" id="CHEBI:57457"/>
        <dbReference type="ChEBI" id="CHEBI:456216"/>
        <dbReference type="EC" id="6.3.3.2"/>
    </reaction>
</comment>
<evidence type="ECO:0000256" key="2">
    <source>
        <dbReference type="ARBA" id="ARBA00022741"/>
    </source>
</evidence>
<evidence type="ECO:0000313" key="6">
    <source>
        <dbReference type="EMBL" id="MBE9608195.1"/>
    </source>
</evidence>
<protein>
    <recommendedName>
        <fullName evidence="5">5-formyltetrahydrofolate cyclo-ligase</fullName>
        <ecNumber evidence="5">6.3.3.2</ecNumber>
    </recommendedName>
</protein>
<feature type="binding site" evidence="4">
    <location>
        <position position="58"/>
    </location>
    <ligand>
        <name>substrate</name>
    </ligand>
</feature>
<dbReference type="AlphaFoldDB" id="A0A8J7FWS9"/>
<dbReference type="InterPro" id="IPR024185">
    <property type="entry name" value="FTHF_cligase-like_sf"/>
</dbReference>
<accession>A0A8J7FWS9</accession>
<keyword evidence="7" id="KW-1185">Reference proteome</keyword>
<dbReference type="GO" id="GO:0005524">
    <property type="term" value="F:ATP binding"/>
    <property type="evidence" value="ECO:0007669"/>
    <property type="project" value="UniProtKB-KW"/>
</dbReference>
<organism evidence="6 7">
    <name type="scientific">Chitinilyticum piscinae</name>
    <dbReference type="NCBI Taxonomy" id="2866724"/>
    <lineage>
        <taxon>Bacteria</taxon>
        <taxon>Pseudomonadati</taxon>
        <taxon>Pseudomonadota</taxon>
        <taxon>Betaproteobacteria</taxon>
        <taxon>Neisseriales</taxon>
        <taxon>Chitinibacteraceae</taxon>
        <taxon>Chitinilyticum</taxon>
    </lineage>
</organism>
<evidence type="ECO:0000313" key="7">
    <source>
        <dbReference type="Proteomes" id="UP000604481"/>
    </source>
</evidence>
<dbReference type="GO" id="GO:0030272">
    <property type="term" value="F:5-formyltetrahydrofolate cyclo-ligase activity"/>
    <property type="evidence" value="ECO:0007669"/>
    <property type="project" value="UniProtKB-EC"/>
</dbReference>
<dbReference type="SUPFAM" id="SSF100950">
    <property type="entry name" value="NagB/RpiA/CoA transferase-like"/>
    <property type="match status" value="1"/>
</dbReference>
<dbReference type="InterPro" id="IPR002698">
    <property type="entry name" value="FTHF_cligase"/>
</dbReference>
<name>A0A8J7FWS9_9NEIS</name>
<dbReference type="EMBL" id="JADFUA010000001">
    <property type="protein sequence ID" value="MBE9608195.1"/>
    <property type="molecule type" value="Genomic_DNA"/>
</dbReference>
<comment type="caution">
    <text evidence="6">The sequence shown here is derived from an EMBL/GenBank/DDBJ whole genome shotgun (WGS) entry which is preliminary data.</text>
</comment>
<dbReference type="RefSeq" id="WP_194114695.1">
    <property type="nucleotide sequence ID" value="NZ_JADFUA010000001.1"/>
</dbReference>
<evidence type="ECO:0000256" key="3">
    <source>
        <dbReference type="ARBA" id="ARBA00022840"/>
    </source>
</evidence>
<dbReference type="NCBIfam" id="TIGR02727">
    <property type="entry name" value="MTHFS_bact"/>
    <property type="match status" value="1"/>
</dbReference>
<dbReference type="EC" id="6.3.3.2" evidence="5"/>
<keyword evidence="5" id="KW-0479">Metal-binding</keyword>
<dbReference type="PANTHER" id="PTHR23407:SF1">
    <property type="entry name" value="5-FORMYLTETRAHYDROFOLATE CYCLO-LIGASE"/>
    <property type="match status" value="1"/>
</dbReference>
<dbReference type="Gene3D" id="3.40.50.10420">
    <property type="entry name" value="NagB/RpiA/CoA transferase-like"/>
    <property type="match status" value="1"/>
</dbReference>
<evidence type="ECO:0000256" key="1">
    <source>
        <dbReference type="ARBA" id="ARBA00010638"/>
    </source>
</evidence>
<gene>
    <name evidence="6" type="ORF">INR99_02430</name>
</gene>
<keyword evidence="5" id="KW-0460">Magnesium</keyword>
<reference evidence="6 7" key="1">
    <citation type="submission" date="2020-10" db="EMBL/GenBank/DDBJ databases">
        <title>The genome sequence of Chitinilyticum litopenaei 4Y14.</title>
        <authorList>
            <person name="Liu Y."/>
        </authorList>
    </citation>
    <scope>NUCLEOTIDE SEQUENCE [LARGE SCALE GENOMIC DNA]</scope>
    <source>
        <strain evidence="6 7">4Y14</strain>
    </source>
</reference>
<dbReference type="PANTHER" id="PTHR23407">
    <property type="entry name" value="ATPASE INHIBITOR/5-FORMYLTETRAHYDROFOLATE CYCLO-LIGASE"/>
    <property type="match status" value="1"/>
</dbReference>
<comment type="similarity">
    <text evidence="1 5">Belongs to the 5-formyltetrahydrofolate cyclo-ligase family.</text>
</comment>
<sequence length="199" mass="22979">MTAVAEKAELRREARLRRQSYGAAERHAASLAMLRQARQLRLFRRGEKIAAYVPHGSEFPVWPLVLAALRAGCELYLPVVPRRGRQLAFVRLDHDTSWRTGAFGIAEPVHWQHCAVKQLDQVWLPLLAFDDQLFRLGQGGGFYDATLAFRRQRRWWRRPLLTGIAFSKQQLPRVPAERWDLQLDQVLTESGLIRKISIC</sequence>
<keyword evidence="2 4" id="KW-0547">Nucleotide-binding</keyword>
<keyword evidence="3 4" id="KW-0067">ATP-binding</keyword>
<evidence type="ECO:0000256" key="4">
    <source>
        <dbReference type="PIRSR" id="PIRSR006806-1"/>
    </source>
</evidence>
<dbReference type="GO" id="GO:0035999">
    <property type="term" value="P:tetrahydrofolate interconversion"/>
    <property type="evidence" value="ECO:0007669"/>
    <property type="project" value="TreeGrafter"/>
</dbReference>
<feature type="binding site" evidence="4">
    <location>
        <begin position="135"/>
        <end position="143"/>
    </location>
    <ligand>
        <name>ATP</name>
        <dbReference type="ChEBI" id="CHEBI:30616"/>
    </ligand>
</feature>
<feature type="binding site" evidence="4">
    <location>
        <position position="53"/>
    </location>
    <ligand>
        <name>substrate</name>
    </ligand>
</feature>
<dbReference type="Proteomes" id="UP000604481">
    <property type="component" value="Unassembled WGS sequence"/>
</dbReference>
<dbReference type="PIRSF" id="PIRSF006806">
    <property type="entry name" value="FTHF_cligase"/>
    <property type="match status" value="1"/>
</dbReference>
<dbReference type="InterPro" id="IPR037171">
    <property type="entry name" value="NagB/RpiA_transferase-like"/>
</dbReference>
<keyword evidence="6" id="KW-0436">Ligase</keyword>
<proteinExistence type="inferred from homology"/>
<dbReference type="Pfam" id="PF01812">
    <property type="entry name" value="5-FTHF_cyc-lig"/>
    <property type="match status" value="1"/>
</dbReference>